<dbReference type="InParanoid" id="A0A2G5CKB5"/>
<keyword evidence="6" id="KW-0285">Flavoprotein</keyword>
<evidence type="ECO:0000259" key="15">
    <source>
        <dbReference type="Pfam" id="PF00732"/>
    </source>
</evidence>
<gene>
    <name evidence="17" type="ORF">AQUCO_04900132v1</name>
</gene>
<dbReference type="InterPro" id="IPR036188">
    <property type="entry name" value="FAD/NAD-bd_sf"/>
</dbReference>
<evidence type="ECO:0000256" key="14">
    <source>
        <dbReference type="SAM" id="Phobius"/>
    </source>
</evidence>
<evidence type="ECO:0000256" key="3">
    <source>
        <dbReference type="ARBA" id="ARBA00004370"/>
    </source>
</evidence>
<evidence type="ECO:0000313" key="18">
    <source>
        <dbReference type="Proteomes" id="UP000230069"/>
    </source>
</evidence>
<evidence type="ECO:0000256" key="1">
    <source>
        <dbReference type="ARBA" id="ARBA00000920"/>
    </source>
</evidence>
<dbReference type="PANTHER" id="PTHR46056">
    <property type="entry name" value="LONG-CHAIN-ALCOHOL OXIDASE"/>
    <property type="match status" value="1"/>
</dbReference>
<dbReference type="PANTHER" id="PTHR46056:SF4">
    <property type="entry name" value="LONG-CHAIN-ALCOHOL OXIDASE FAO4A"/>
    <property type="match status" value="1"/>
</dbReference>
<dbReference type="InterPro" id="IPR007867">
    <property type="entry name" value="GMC_OxRtase_C"/>
</dbReference>
<evidence type="ECO:0000256" key="2">
    <source>
        <dbReference type="ARBA" id="ARBA00003842"/>
    </source>
</evidence>
<evidence type="ECO:0000256" key="6">
    <source>
        <dbReference type="ARBA" id="ARBA00022630"/>
    </source>
</evidence>
<dbReference type="PIRSF" id="PIRSF028937">
    <property type="entry name" value="Lg_Ch_AO"/>
    <property type="match status" value="1"/>
</dbReference>
<feature type="domain" description="Glucose-methanol-choline oxidoreductase C-terminal" evidence="16">
    <location>
        <begin position="649"/>
        <end position="775"/>
    </location>
</feature>
<reference evidence="17 18" key="1">
    <citation type="submission" date="2017-09" db="EMBL/GenBank/DDBJ databases">
        <title>WGS assembly of Aquilegia coerulea Goldsmith.</title>
        <authorList>
            <person name="Hodges S."/>
            <person name="Kramer E."/>
            <person name="Nordborg M."/>
            <person name="Tomkins J."/>
            <person name="Borevitz J."/>
            <person name="Derieg N."/>
            <person name="Yan J."/>
            <person name="Mihaltcheva S."/>
            <person name="Hayes R.D."/>
            <person name="Rokhsar D."/>
        </authorList>
    </citation>
    <scope>NUCLEOTIDE SEQUENCE [LARGE SCALE GENOMIC DNA]</scope>
    <source>
        <strain evidence="18">cv. Goldsmith</strain>
    </source>
</reference>
<dbReference type="STRING" id="218851.A0A2G5CKB5"/>
<comment type="subcellular location">
    <subcellularLocation>
        <location evidence="3">Membrane</location>
    </subcellularLocation>
</comment>
<dbReference type="GO" id="GO:0050660">
    <property type="term" value="F:flavin adenine dinucleotide binding"/>
    <property type="evidence" value="ECO:0007669"/>
    <property type="project" value="InterPro"/>
</dbReference>
<dbReference type="Pfam" id="PF00732">
    <property type="entry name" value="GMC_oxred_N"/>
    <property type="match status" value="1"/>
</dbReference>
<dbReference type="InterPro" id="IPR012400">
    <property type="entry name" value="Long_Oxdase"/>
</dbReference>
<dbReference type="OrthoDB" id="269227at2759"/>
<evidence type="ECO:0000256" key="5">
    <source>
        <dbReference type="ARBA" id="ARBA00013125"/>
    </source>
</evidence>
<evidence type="ECO:0000256" key="7">
    <source>
        <dbReference type="ARBA" id="ARBA00022692"/>
    </source>
</evidence>
<evidence type="ECO:0000259" key="16">
    <source>
        <dbReference type="Pfam" id="PF05199"/>
    </source>
</evidence>
<keyword evidence="9 14" id="KW-1133">Transmembrane helix</keyword>
<evidence type="ECO:0000256" key="9">
    <source>
        <dbReference type="ARBA" id="ARBA00022989"/>
    </source>
</evidence>
<keyword evidence="7 14" id="KW-0812">Transmembrane</keyword>
<proteinExistence type="inferred from homology"/>
<sequence length="797" mass="87501">MDVKRGDGNAVRVVGIESKSRGSPNEDHCKEKHAKVLGYQPDLINSLSRREMDSLTAFCDTLLPCIHTPTNTNHSDDVHTFYTTSASMAGLPQHLGGFISERIKHPALVLVRLALWMLSTWIGTFVLCGRLSLSTQFPYFHNFSQVSLEKREKILLSWSLSYFHMLRMLFYSVKSLALFIFFTQVNENNENPSWKAIDYHGPDPDFATLITPKSSSIVPLPGLEGDNFIPQVEEENEMNIGPLYRGLVDPTLPKKVLADTLKRSGFSVSNDRQTSKLIIHCDAVVVGSGSGGGVAAGILAKAGYKVIVLEKGNYFARKRLSLLEGPTMDQMYQGSGFVATKDLGVAILAASTVGGGSTINWSASIKTPQHVMNEWCNRYQLELFQSQLYKEAMGAVCDKMGVQSENNDENLNNAVLRRGCLELGYPVNDIPRNSPPDHYCGWCCLGCKDGKKKGTTETWLVDMVDSGNGLILPGCEVIKILRERKKGTNCSTAIGVAFKFDNGKEEEVYFVQSKVTIVAGGAIGTPTLLKRSGLKNGNIGKNLHLHPVAMSWGYFPNSLSSSGWPEEYKKSYEGGIMTAMSTVVGEFNKSGYGAVIQTPALHPGLFSCVMPWVSGADMKDRMSKFSRTAHIFALARDKGSGEVNSFSSISYRMDDSDEENLKRGLEKTLRILAAAGAEEIGTHYFKGKKLNVKKASSYEFERFVKEESRRGIKGLSMPIFSAHQMGSCRMGVDPKTSVVNPNGETWEVKGLFLADSSVFPTALGVNPMVTIQAIAYCTALSVVEVLKRKKARVQVPA</sequence>
<dbReference type="FunCoup" id="A0A2G5CKB5">
    <property type="interactions" value="5"/>
</dbReference>
<dbReference type="GO" id="GO:0046577">
    <property type="term" value="F:long-chain-alcohol oxidase activity"/>
    <property type="evidence" value="ECO:0007669"/>
    <property type="project" value="UniProtKB-EC"/>
</dbReference>
<keyword evidence="10" id="KW-0560">Oxidoreductase</keyword>
<evidence type="ECO:0000256" key="13">
    <source>
        <dbReference type="PIRSR" id="PIRSR028937-2"/>
    </source>
</evidence>
<dbReference type="Proteomes" id="UP000230069">
    <property type="component" value="Unassembled WGS sequence"/>
</dbReference>
<evidence type="ECO:0000256" key="12">
    <source>
        <dbReference type="PIRSR" id="PIRSR028937-1"/>
    </source>
</evidence>
<dbReference type="EMBL" id="KZ305066">
    <property type="protein sequence ID" value="PIA31620.1"/>
    <property type="molecule type" value="Genomic_DNA"/>
</dbReference>
<dbReference type="GO" id="GO:0016020">
    <property type="term" value="C:membrane"/>
    <property type="evidence" value="ECO:0007669"/>
    <property type="project" value="UniProtKB-SubCell"/>
</dbReference>
<evidence type="ECO:0000256" key="10">
    <source>
        <dbReference type="ARBA" id="ARBA00023002"/>
    </source>
</evidence>
<accession>A0A2G5CKB5</accession>
<comment type="catalytic activity">
    <reaction evidence="1">
        <text>a long-chain primary fatty alcohol + O2 = a long-chain fatty aldehyde + H2O2</text>
        <dbReference type="Rhea" id="RHEA:22756"/>
        <dbReference type="ChEBI" id="CHEBI:15379"/>
        <dbReference type="ChEBI" id="CHEBI:16240"/>
        <dbReference type="ChEBI" id="CHEBI:17176"/>
        <dbReference type="ChEBI" id="CHEBI:77396"/>
        <dbReference type="EC" id="1.1.3.20"/>
    </reaction>
</comment>
<dbReference type="Gene3D" id="3.50.50.60">
    <property type="entry name" value="FAD/NAD(P)-binding domain"/>
    <property type="match status" value="2"/>
</dbReference>
<dbReference type="InterPro" id="IPR000172">
    <property type="entry name" value="GMC_OxRdtase_N"/>
</dbReference>
<evidence type="ECO:0000256" key="4">
    <source>
        <dbReference type="ARBA" id="ARBA00010790"/>
    </source>
</evidence>
<evidence type="ECO:0000256" key="8">
    <source>
        <dbReference type="ARBA" id="ARBA00022827"/>
    </source>
</evidence>
<organism evidence="17 18">
    <name type="scientific">Aquilegia coerulea</name>
    <name type="common">Rocky mountain columbine</name>
    <dbReference type="NCBI Taxonomy" id="218851"/>
    <lineage>
        <taxon>Eukaryota</taxon>
        <taxon>Viridiplantae</taxon>
        <taxon>Streptophyta</taxon>
        <taxon>Embryophyta</taxon>
        <taxon>Tracheophyta</taxon>
        <taxon>Spermatophyta</taxon>
        <taxon>Magnoliopsida</taxon>
        <taxon>Ranunculales</taxon>
        <taxon>Ranunculaceae</taxon>
        <taxon>Thalictroideae</taxon>
        <taxon>Aquilegia</taxon>
    </lineage>
</organism>
<feature type="binding site" evidence="13">
    <location>
        <begin position="281"/>
        <end position="296"/>
    </location>
    <ligand>
        <name>FAD</name>
        <dbReference type="ChEBI" id="CHEBI:57692"/>
    </ligand>
</feature>
<feature type="domain" description="Glucose-methanol-choline oxidoreductase N-terminal" evidence="15">
    <location>
        <begin position="328"/>
        <end position="548"/>
    </location>
</feature>
<comment type="similarity">
    <text evidence="4">Belongs to the GMC oxidoreductase family.</text>
</comment>
<dbReference type="EC" id="1.1.3.20" evidence="5"/>
<dbReference type="Pfam" id="PF05199">
    <property type="entry name" value="GMC_oxred_C"/>
    <property type="match status" value="1"/>
</dbReference>
<comment type="function">
    <text evidence="2">Long-chain fatty alcohol oxidase involved in the omega-oxidation pathway of lipid degradation.</text>
</comment>
<keyword evidence="18" id="KW-1185">Reference proteome</keyword>
<name>A0A2G5CKB5_AQUCA</name>
<evidence type="ECO:0000313" key="17">
    <source>
        <dbReference type="EMBL" id="PIA31620.1"/>
    </source>
</evidence>
<dbReference type="SUPFAM" id="SSF51905">
    <property type="entry name" value="FAD/NAD(P)-binding domain"/>
    <property type="match status" value="1"/>
</dbReference>
<evidence type="ECO:0000256" key="11">
    <source>
        <dbReference type="ARBA" id="ARBA00023136"/>
    </source>
</evidence>
<keyword evidence="11 14" id="KW-0472">Membrane</keyword>
<keyword evidence="8 13" id="KW-0274">FAD</keyword>
<feature type="active site" description="Proton acceptor" evidence="12">
    <location>
        <position position="723"/>
    </location>
</feature>
<feature type="transmembrane region" description="Helical" evidence="14">
    <location>
        <begin position="113"/>
        <end position="133"/>
    </location>
</feature>
<protein>
    <recommendedName>
        <fullName evidence="5">long-chain-alcohol oxidase</fullName>
        <ecNumber evidence="5">1.1.3.20</ecNumber>
    </recommendedName>
</protein>
<dbReference type="AlphaFoldDB" id="A0A2G5CKB5"/>